<dbReference type="GO" id="GO:0008650">
    <property type="term" value="F:rRNA (uridine-2'-O-)-methyltransferase activity"/>
    <property type="evidence" value="ECO:0007669"/>
    <property type="project" value="TreeGrafter"/>
</dbReference>
<evidence type="ECO:0000259" key="5">
    <source>
        <dbReference type="Pfam" id="PF01728"/>
    </source>
</evidence>
<organism evidence="6">
    <name type="scientific">hydrothermal vent metagenome</name>
    <dbReference type="NCBI Taxonomy" id="652676"/>
    <lineage>
        <taxon>unclassified sequences</taxon>
        <taxon>metagenomes</taxon>
        <taxon>ecological metagenomes</taxon>
    </lineage>
</organism>
<dbReference type="SUPFAM" id="SSF53335">
    <property type="entry name" value="S-adenosyl-L-methionine-dependent methyltransferases"/>
    <property type="match status" value="1"/>
</dbReference>
<evidence type="ECO:0000256" key="4">
    <source>
        <dbReference type="ARBA" id="ARBA00022691"/>
    </source>
</evidence>
<dbReference type="FunFam" id="3.40.50.150:FF:000005">
    <property type="entry name" value="Ribosomal RNA large subunit methyltransferase E"/>
    <property type="match status" value="1"/>
</dbReference>
<keyword evidence="2 6" id="KW-0489">Methyltransferase</keyword>
<reference evidence="6" key="1">
    <citation type="submission" date="2018-06" db="EMBL/GenBank/DDBJ databases">
        <authorList>
            <person name="Zhirakovskaya E."/>
        </authorList>
    </citation>
    <scope>NUCLEOTIDE SEQUENCE</scope>
</reference>
<dbReference type="EMBL" id="UOFV01000456">
    <property type="protein sequence ID" value="VAX04227.1"/>
    <property type="molecule type" value="Genomic_DNA"/>
</dbReference>
<dbReference type="AlphaFoldDB" id="A0A3B1BH08"/>
<dbReference type="InterPro" id="IPR050082">
    <property type="entry name" value="RNA_methyltr_RlmE"/>
</dbReference>
<dbReference type="PANTHER" id="PTHR10920:SF18">
    <property type="entry name" value="RRNA METHYLTRANSFERASE 2, MITOCHONDRIAL"/>
    <property type="match status" value="1"/>
</dbReference>
<proteinExistence type="inferred from homology"/>
<evidence type="ECO:0000256" key="2">
    <source>
        <dbReference type="ARBA" id="ARBA00022603"/>
    </source>
</evidence>
<dbReference type="Gene3D" id="3.40.50.150">
    <property type="entry name" value="Vaccinia Virus protein VP39"/>
    <property type="match status" value="1"/>
</dbReference>
<keyword evidence="1" id="KW-0698">rRNA processing</keyword>
<accession>A0A3B1BH08</accession>
<dbReference type="InterPro" id="IPR029063">
    <property type="entry name" value="SAM-dependent_MTases_sf"/>
</dbReference>
<protein>
    <submittedName>
        <fullName evidence="6">23S rRNA (Uridine(2552)-2'-O)-methyltransferase</fullName>
        <ecNumber evidence="6">2.1.1.166</ecNumber>
    </submittedName>
</protein>
<dbReference type="EC" id="2.1.1.166" evidence="6"/>
<evidence type="ECO:0000256" key="3">
    <source>
        <dbReference type="ARBA" id="ARBA00022679"/>
    </source>
</evidence>
<dbReference type="Pfam" id="PF01728">
    <property type="entry name" value="FtsJ"/>
    <property type="match status" value="1"/>
</dbReference>
<dbReference type="HAMAP" id="MF_01547">
    <property type="entry name" value="RNA_methyltr_E"/>
    <property type="match status" value="1"/>
</dbReference>
<dbReference type="PANTHER" id="PTHR10920">
    <property type="entry name" value="RIBOSOMAL RNA METHYLTRANSFERASE"/>
    <property type="match status" value="1"/>
</dbReference>
<sequence length="208" mass="23136">MKRTNSSQNWLRRHFNDHYVKEAQKAGYRSRAVFKLLEIQEKDRMLRPGQVVVDLGAAPGGWSQIAAPLVGSKGTVIAMDILSMEPLSGVTMIEGDFTEQDVHDQLTTTLNGRPVDLVMSDIAPNISGMRAVDQPRAMYLAELALDFAQGVLKPGGDFLTKVFQGEGFDPYLLTLRKSFSKVVIRKPKASRPKSREVYILARGFKAQI</sequence>
<dbReference type="InterPro" id="IPR015507">
    <property type="entry name" value="rRNA-MeTfrase_E"/>
</dbReference>
<keyword evidence="4" id="KW-0949">S-adenosyl-L-methionine</keyword>
<gene>
    <name evidence="6" type="ORF">MNBD_GAMMA19-735</name>
</gene>
<dbReference type="NCBIfam" id="NF008390">
    <property type="entry name" value="PRK11188.1"/>
    <property type="match status" value="1"/>
</dbReference>
<dbReference type="PIRSF" id="PIRSF005461">
    <property type="entry name" value="23S_rRNA_mtase"/>
    <property type="match status" value="1"/>
</dbReference>
<dbReference type="InterPro" id="IPR002877">
    <property type="entry name" value="RNA_MeTrfase_FtsJ_dom"/>
</dbReference>
<evidence type="ECO:0000313" key="6">
    <source>
        <dbReference type="EMBL" id="VAX04227.1"/>
    </source>
</evidence>
<keyword evidence="3 6" id="KW-0808">Transferase</keyword>
<feature type="domain" description="Ribosomal RNA methyltransferase FtsJ" evidence="5">
    <location>
        <begin position="28"/>
        <end position="204"/>
    </location>
</feature>
<evidence type="ECO:0000256" key="1">
    <source>
        <dbReference type="ARBA" id="ARBA00022552"/>
    </source>
</evidence>
<name>A0A3B1BH08_9ZZZZ</name>